<evidence type="ECO:0000259" key="1">
    <source>
        <dbReference type="Pfam" id="PF05685"/>
    </source>
</evidence>
<dbReference type="Pfam" id="PF05685">
    <property type="entry name" value="Uma2"/>
    <property type="match status" value="1"/>
</dbReference>
<keyword evidence="2" id="KW-0255">Endonuclease</keyword>
<keyword evidence="2" id="KW-0540">Nuclease</keyword>
<gene>
    <name evidence="2" type="ORF">EI77_00529</name>
</gene>
<protein>
    <submittedName>
        <fullName evidence="2">Uma2 family endonuclease</fullName>
    </submittedName>
</protein>
<sequence>MSALVAPPIRSLEELRHSPALPEAIRFLQSLWEEEQQARKQFYDDITDEVKAEFIEGEIIVHSPARLQHLETRDHIHFLLRSLVMHHQLGGKVLGEKACCHFPRNSYEPDVVYFGPEKTTLLKPETVIFPIPDLAIEILSDSTEKRDRGVKFEDYETHGVTEYWIIDAEKCVLEQYVRGEDNRYELQVKSGTGDLVSPVLGGLTISIRDLLQK</sequence>
<dbReference type="Proteomes" id="UP000295662">
    <property type="component" value="Unassembled WGS sequence"/>
</dbReference>
<evidence type="ECO:0000313" key="3">
    <source>
        <dbReference type="Proteomes" id="UP000295662"/>
    </source>
</evidence>
<proteinExistence type="predicted"/>
<dbReference type="InterPro" id="IPR011335">
    <property type="entry name" value="Restrct_endonuc-II-like"/>
</dbReference>
<dbReference type="PANTHER" id="PTHR34107">
    <property type="entry name" value="SLL0198 PROTEIN-RELATED"/>
    <property type="match status" value="1"/>
</dbReference>
<dbReference type="GO" id="GO:0004519">
    <property type="term" value="F:endonuclease activity"/>
    <property type="evidence" value="ECO:0007669"/>
    <property type="project" value="UniProtKB-KW"/>
</dbReference>
<dbReference type="Gene3D" id="3.90.1570.10">
    <property type="entry name" value="tt1808, chain A"/>
    <property type="match status" value="1"/>
</dbReference>
<name>A0A4R7SRY4_9BACT</name>
<evidence type="ECO:0000313" key="2">
    <source>
        <dbReference type="EMBL" id="TDU81226.1"/>
    </source>
</evidence>
<organism evidence="2 3">
    <name type="scientific">Prosthecobacter fusiformis</name>
    <dbReference type="NCBI Taxonomy" id="48464"/>
    <lineage>
        <taxon>Bacteria</taxon>
        <taxon>Pseudomonadati</taxon>
        <taxon>Verrucomicrobiota</taxon>
        <taxon>Verrucomicrobiia</taxon>
        <taxon>Verrucomicrobiales</taxon>
        <taxon>Verrucomicrobiaceae</taxon>
        <taxon>Prosthecobacter</taxon>
    </lineage>
</organism>
<dbReference type="CDD" id="cd06260">
    <property type="entry name" value="DUF820-like"/>
    <property type="match status" value="1"/>
</dbReference>
<keyword evidence="2" id="KW-0378">Hydrolase</keyword>
<dbReference type="RefSeq" id="WP_208300245.1">
    <property type="nucleotide sequence ID" value="NZ_SOCA01000001.1"/>
</dbReference>
<dbReference type="InterPro" id="IPR012296">
    <property type="entry name" value="Nuclease_put_TT1808"/>
</dbReference>
<feature type="domain" description="Putative restriction endonuclease" evidence="1">
    <location>
        <begin position="46"/>
        <end position="207"/>
    </location>
</feature>
<dbReference type="PANTHER" id="PTHR34107:SF4">
    <property type="entry name" value="SLL1222 PROTEIN"/>
    <property type="match status" value="1"/>
</dbReference>
<dbReference type="SUPFAM" id="SSF52980">
    <property type="entry name" value="Restriction endonuclease-like"/>
    <property type="match status" value="1"/>
</dbReference>
<dbReference type="InterPro" id="IPR008538">
    <property type="entry name" value="Uma2"/>
</dbReference>
<keyword evidence="3" id="KW-1185">Reference proteome</keyword>
<reference evidence="2 3" key="1">
    <citation type="submission" date="2019-03" db="EMBL/GenBank/DDBJ databases">
        <title>Genomic Encyclopedia of Archaeal and Bacterial Type Strains, Phase II (KMG-II): from individual species to whole genera.</title>
        <authorList>
            <person name="Goeker M."/>
        </authorList>
    </citation>
    <scope>NUCLEOTIDE SEQUENCE [LARGE SCALE GENOMIC DNA]</scope>
    <source>
        <strain evidence="2 3">ATCC 25309</strain>
    </source>
</reference>
<dbReference type="AlphaFoldDB" id="A0A4R7SRY4"/>
<accession>A0A4R7SRY4</accession>
<dbReference type="EMBL" id="SOCA01000001">
    <property type="protein sequence ID" value="TDU81226.1"/>
    <property type="molecule type" value="Genomic_DNA"/>
</dbReference>
<comment type="caution">
    <text evidence="2">The sequence shown here is derived from an EMBL/GenBank/DDBJ whole genome shotgun (WGS) entry which is preliminary data.</text>
</comment>